<dbReference type="Proteomes" id="UP000002051">
    <property type="component" value="Chromosome 3"/>
</dbReference>
<dbReference type="HOGENOM" id="CLU_2458172_0_0_1"/>
<reference evidence="1 3" key="1">
    <citation type="journal article" date="2011" name="Nature">
        <title>The Medicago genome provides insight into the evolution of rhizobial symbioses.</title>
        <authorList>
            <person name="Young N.D."/>
            <person name="Debelle F."/>
            <person name="Oldroyd G.E."/>
            <person name="Geurts R."/>
            <person name="Cannon S.B."/>
            <person name="Udvardi M.K."/>
            <person name="Benedito V.A."/>
            <person name="Mayer K.F."/>
            <person name="Gouzy J."/>
            <person name="Schoof H."/>
            <person name="Van de Peer Y."/>
            <person name="Proost S."/>
            <person name="Cook D.R."/>
            <person name="Meyers B.C."/>
            <person name="Spannagl M."/>
            <person name="Cheung F."/>
            <person name="De Mita S."/>
            <person name="Krishnakumar V."/>
            <person name="Gundlach H."/>
            <person name="Zhou S."/>
            <person name="Mudge J."/>
            <person name="Bharti A.K."/>
            <person name="Murray J.D."/>
            <person name="Naoumkina M.A."/>
            <person name="Rosen B."/>
            <person name="Silverstein K.A."/>
            <person name="Tang H."/>
            <person name="Rombauts S."/>
            <person name="Zhao P.X."/>
            <person name="Zhou P."/>
            <person name="Barbe V."/>
            <person name="Bardou P."/>
            <person name="Bechner M."/>
            <person name="Bellec A."/>
            <person name="Berger A."/>
            <person name="Berges H."/>
            <person name="Bidwell S."/>
            <person name="Bisseling T."/>
            <person name="Choisne N."/>
            <person name="Couloux A."/>
            <person name="Denny R."/>
            <person name="Deshpande S."/>
            <person name="Dai X."/>
            <person name="Doyle J.J."/>
            <person name="Dudez A.M."/>
            <person name="Farmer A.D."/>
            <person name="Fouteau S."/>
            <person name="Franken C."/>
            <person name="Gibelin C."/>
            <person name="Gish J."/>
            <person name="Goldstein S."/>
            <person name="Gonzalez A.J."/>
            <person name="Green P.J."/>
            <person name="Hallab A."/>
            <person name="Hartog M."/>
            <person name="Hua A."/>
            <person name="Humphray S.J."/>
            <person name="Jeong D.H."/>
            <person name="Jing Y."/>
            <person name="Jocker A."/>
            <person name="Kenton S.M."/>
            <person name="Kim D.J."/>
            <person name="Klee K."/>
            <person name="Lai H."/>
            <person name="Lang C."/>
            <person name="Lin S."/>
            <person name="Macmil S.L."/>
            <person name="Magdelenat G."/>
            <person name="Matthews L."/>
            <person name="McCorrison J."/>
            <person name="Monaghan E.L."/>
            <person name="Mun J.H."/>
            <person name="Najar F.Z."/>
            <person name="Nicholson C."/>
            <person name="Noirot C."/>
            <person name="O'Bleness M."/>
            <person name="Paule C.R."/>
            <person name="Poulain J."/>
            <person name="Prion F."/>
            <person name="Qin B."/>
            <person name="Qu C."/>
            <person name="Retzel E.F."/>
            <person name="Riddle C."/>
            <person name="Sallet E."/>
            <person name="Samain S."/>
            <person name="Samson N."/>
            <person name="Sanders I."/>
            <person name="Saurat O."/>
            <person name="Scarpelli C."/>
            <person name="Schiex T."/>
            <person name="Segurens B."/>
            <person name="Severin A.J."/>
            <person name="Sherrier D.J."/>
            <person name="Shi R."/>
            <person name="Sims S."/>
            <person name="Singer S.R."/>
            <person name="Sinharoy S."/>
            <person name="Sterck L."/>
            <person name="Viollet A."/>
            <person name="Wang B.B."/>
            <person name="Wang K."/>
            <person name="Wang M."/>
            <person name="Wang X."/>
            <person name="Warfsmann J."/>
            <person name="Weissenbach J."/>
            <person name="White D.D."/>
            <person name="White J.D."/>
            <person name="Wiley G.B."/>
            <person name="Wincker P."/>
            <person name="Xing Y."/>
            <person name="Yang L."/>
            <person name="Yao Z."/>
            <person name="Ying F."/>
            <person name="Zhai J."/>
            <person name="Zhou L."/>
            <person name="Zuber A."/>
            <person name="Denarie J."/>
            <person name="Dixon R.A."/>
            <person name="May G.D."/>
            <person name="Schwartz D.C."/>
            <person name="Rogers J."/>
            <person name="Quetier F."/>
            <person name="Town C.D."/>
            <person name="Roe B.A."/>
        </authorList>
    </citation>
    <scope>NUCLEOTIDE SEQUENCE [LARGE SCALE GENOMIC DNA]</scope>
    <source>
        <strain evidence="1">A17</strain>
        <strain evidence="2 3">cv. Jemalong A17</strain>
    </source>
</reference>
<keyword evidence="3" id="KW-1185">Reference proteome</keyword>
<reference evidence="2" key="3">
    <citation type="submission" date="2015-04" db="UniProtKB">
        <authorList>
            <consortium name="EnsemblPlants"/>
        </authorList>
    </citation>
    <scope>IDENTIFICATION</scope>
    <source>
        <strain evidence="2">cv. Jemalong A17</strain>
    </source>
</reference>
<protein>
    <recommendedName>
        <fullName evidence="4">Reverse transcriptase domain-containing protein</fullName>
    </recommendedName>
</protein>
<dbReference type="EMBL" id="CM001219">
    <property type="protein sequence ID" value="KEH34402.1"/>
    <property type="molecule type" value="Genomic_DNA"/>
</dbReference>
<proteinExistence type="predicted"/>
<dbReference type="EnsemblPlants" id="KEH34402">
    <property type="protein sequence ID" value="KEH34402"/>
    <property type="gene ID" value="MTR_3g465920"/>
</dbReference>
<name>A0A072UXX7_MEDTR</name>
<evidence type="ECO:0000313" key="1">
    <source>
        <dbReference type="EMBL" id="KEH34402.1"/>
    </source>
</evidence>
<accession>A0A072UXX7</accession>
<evidence type="ECO:0000313" key="2">
    <source>
        <dbReference type="EnsemblPlants" id="KEH34402"/>
    </source>
</evidence>
<evidence type="ECO:0000313" key="3">
    <source>
        <dbReference type="Proteomes" id="UP000002051"/>
    </source>
</evidence>
<organism evidence="1 3">
    <name type="scientific">Medicago truncatula</name>
    <name type="common">Barrel medic</name>
    <name type="synonym">Medicago tribuloides</name>
    <dbReference type="NCBI Taxonomy" id="3880"/>
    <lineage>
        <taxon>Eukaryota</taxon>
        <taxon>Viridiplantae</taxon>
        <taxon>Streptophyta</taxon>
        <taxon>Embryophyta</taxon>
        <taxon>Tracheophyta</taxon>
        <taxon>Spermatophyta</taxon>
        <taxon>Magnoliopsida</taxon>
        <taxon>eudicotyledons</taxon>
        <taxon>Gunneridae</taxon>
        <taxon>Pentapetalae</taxon>
        <taxon>rosids</taxon>
        <taxon>fabids</taxon>
        <taxon>Fabales</taxon>
        <taxon>Fabaceae</taxon>
        <taxon>Papilionoideae</taxon>
        <taxon>50 kb inversion clade</taxon>
        <taxon>NPAAA clade</taxon>
        <taxon>Hologalegina</taxon>
        <taxon>IRL clade</taxon>
        <taxon>Trifolieae</taxon>
        <taxon>Medicago</taxon>
    </lineage>
</organism>
<sequence>MGYFHASVKMRQRKNSILALRVRDNWVEYIADVKADVISFFSYPFSKSVQEIMVDGVVAVKEIIDLAKKSPKNCLIFKVDFDEAYDSVN</sequence>
<reference evidence="1 3" key="2">
    <citation type="journal article" date="2014" name="BMC Genomics">
        <title>An improved genome release (version Mt4.0) for the model legume Medicago truncatula.</title>
        <authorList>
            <person name="Tang H."/>
            <person name="Krishnakumar V."/>
            <person name="Bidwell S."/>
            <person name="Rosen B."/>
            <person name="Chan A."/>
            <person name="Zhou S."/>
            <person name="Gentzbittel L."/>
            <person name="Childs K.L."/>
            <person name="Yandell M."/>
            <person name="Gundlach H."/>
            <person name="Mayer K.F."/>
            <person name="Schwartz D.C."/>
            <person name="Town C.D."/>
        </authorList>
    </citation>
    <scope>GENOME REANNOTATION</scope>
    <source>
        <strain evidence="1">A17</strain>
        <strain evidence="2 3">cv. Jemalong A17</strain>
    </source>
</reference>
<dbReference type="AlphaFoldDB" id="A0A072UXX7"/>
<evidence type="ECO:0008006" key="4">
    <source>
        <dbReference type="Google" id="ProtNLM"/>
    </source>
</evidence>
<gene>
    <name evidence="1" type="ordered locus">MTR_3g465920</name>
</gene>